<keyword evidence="2 6" id="KW-0805">Transcription regulation</keyword>
<evidence type="ECO:0000259" key="9">
    <source>
        <dbReference type="Pfam" id="PF08281"/>
    </source>
</evidence>
<dbReference type="InterPro" id="IPR013249">
    <property type="entry name" value="RNA_pol_sigma70_r4_t2"/>
</dbReference>
<dbReference type="Pfam" id="PF04542">
    <property type="entry name" value="Sigma70_r2"/>
    <property type="match status" value="1"/>
</dbReference>
<dbReference type="EMBL" id="JBHSAY010000021">
    <property type="protein sequence ID" value="MFC4135360.1"/>
    <property type="molecule type" value="Genomic_DNA"/>
</dbReference>
<organism evidence="10 11">
    <name type="scientific">Hamadaea flava</name>
    <dbReference type="NCBI Taxonomy" id="1742688"/>
    <lineage>
        <taxon>Bacteria</taxon>
        <taxon>Bacillati</taxon>
        <taxon>Actinomycetota</taxon>
        <taxon>Actinomycetes</taxon>
        <taxon>Micromonosporales</taxon>
        <taxon>Micromonosporaceae</taxon>
        <taxon>Hamadaea</taxon>
    </lineage>
</organism>
<dbReference type="PANTHER" id="PTHR43133">
    <property type="entry name" value="RNA POLYMERASE ECF-TYPE SIGMA FACTO"/>
    <property type="match status" value="1"/>
</dbReference>
<feature type="domain" description="RNA polymerase sigma-70 region 2" evidence="8">
    <location>
        <begin position="33"/>
        <end position="93"/>
    </location>
</feature>
<evidence type="ECO:0000256" key="3">
    <source>
        <dbReference type="ARBA" id="ARBA00023082"/>
    </source>
</evidence>
<name>A0ABV8LWI4_9ACTN</name>
<dbReference type="RefSeq" id="WP_253756472.1">
    <property type="nucleotide sequence ID" value="NZ_JAMZDZ010000001.1"/>
</dbReference>
<dbReference type="InterPro" id="IPR013325">
    <property type="entry name" value="RNA_pol_sigma_r2"/>
</dbReference>
<dbReference type="InterPro" id="IPR036388">
    <property type="entry name" value="WH-like_DNA-bd_sf"/>
</dbReference>
<proteinExistence type="inferred from homology"/>
<keyword evidence="3 6" id="KW-0731">Sigma factor</keyword>
<dbReference type="PANTHER" id="PTHR43133:SF51">
    <property type="entry name" value="RNA POLYMERASE SIGMA FACTOR"/>
    <property type="match status" value="1"/>
</dbReference>
<dbReference type="Pfam" id="PF08281">
    <property type="entry name" value="Sigma70_r4_2"/>
    <property type="match status" value="1"/>
</dbReference>
<feature type="transmembrane region" description="Helical" evidence="7">
    <location>
        <begin position="176"/>
        <end position="196"/>
    </location>
</feature>
<evidence type="ECO:0000256" key="6">
    <source>
        <dbReference type="RuleBase" id="RU000716"/>
    </source>
</evidence>
<dbReference type="InterPro" id="IPR039425">
    <property type="entry name" value="RNA_pol_sigma-70-like"/>
</dbReference>
<dbReference type="Gene3D" id="1.10.1740.10">
    <property type="match status" value="1"/>
</dbReference>
<keyword evidence="7" id="KW-0812">Transmembrane</keyword>
<dbReference type="PROSITE" id="PS01063">
    <property type="entry name" value="SIGMA70_ECF"/>
    <property type="match status" value="1"/>
</dbReference>
<dbReference type="SUPFAM" id="SSF88659">
    <property type="entry name" value="Sigma3 and sigma4 domains of RNA polymerase sigma factors"/>
    <property type="match status" value="1"/>
</dbReference>
<evidence type="ECO:0000256" key="1">
    <source>
        <dbReference type="ARBA" id="ARBA00010641"/>
    </source>
</evidence>
<gene>
    <name evidence="10" type="ORF">ACFOZ4_32515</name>
</gene>
<comment type="similarity">
    <text evidence="1 6">Belongs to the sigma-70 factor family. ECF subfamily.</text>
</comment>
<evidence type="ECO:0000256" key="2">
    <source>
        <dbReference type="ARBA" id="ARBA00023015"/>
    </source>
</evidence>
<protein>
    <recommendedName>
        <fullName evidence="6">RNA polymerase sigma factor</fullName>
    </recommendedName>
</protein>
<keyword evidence="5 6" id="KW-0804">Transcription</keyword>
<dbReference type="InterPro" id="IPR013324">
    <property type="entry name" value="RNA_pol_sigma_r3/r4-like"/>
</dbReference>
<comment type="caution">
    <text evidence="10">The sequence shown here is derived from an EMBL/GenBank/DDBJ whole genome shotgun (WGS) entry which is preliminary data.</text>
</comment>
<keyword evidence="7" id="KW-0472">Membrane</keyword>
<dbReference type="Proteomes" id="UP001595816">
    <property type="component" value="Unassembled WGS sequence"/>
</dbReference>
<evidence type="ECO:0000256" key="5">
    <source>
        <dbReference type="ARBA" id="ARBA00023163"/>
    </source>
</evidence>
<dbReference type="InterPro" id="IPR014284">
    <property type="entry name" value="RNA_pol_sigma-70_dom"/>
</dbReference>
<keyword evidence="7" id="KW-1133">Transmembrane helix</keyword>
<dbReference type="CDD" id="cd06171">
    <property type="entry name" value="Sigma70_r4"/>
    <property type="match status" value="1"/>
</dbReference>
<dbReference type="NCBIfam" id="TIGR02937">
    <property type="entry name" value="sigma70-ECF"/>
    <property type="match status" value="1"/>
</dbReference>
<evidence type="ECO:0000256" key="7">
    <source>
        <dbReference type="SAM" id="Phobius"/>
    </source>
</evidence>
<evidence type="ECO:0000259" key="8">
    <source>
        <dbReference type="Pfam" id="PF04542"/>
    </source>
</evidence>
<evidence type="ECO:0000313" key="10">
    <source>
        <dbReference type="EMBL" id="MFC4135360.1"/>
    </source>
</evidence>
<accession>A0ABV8LWI4</accession>
<evidence type="ECO:0000256" key="4">
    <source>
        <dbReference type="ARBA" id="ARBA00023125"/>
    </source>
</evidence>
<reference evidence="11" key="1">
    <citation type="journal article" date="2019" name="Int. J. Syst. Evol. Microbiol.">
        <title>The Global Catalogue of Microorganisms (GCM) 10K type strain sequencing project: providing services to taxonomists for standard genome sequencing and annotation.</title>
        <authorList>
            <consortium name="The Broad Institute Genomics Platform"/>
            <consortium name="The Broad Institute Genome Sequencing Center for Infectious Disease"/>
            <person name="Wu L."/>
            <person name="Ma J."/>
        </authorList>
    </citation>
    <scope>NUCLEOTIDE SEQUENCE [LARGE SCALE GENOMIC DNA]</scope>
    <source>
        <strain evidence="11">CGMCC 4.7289</strain>
    </source>
</reference>
<feature type="domain" description="RNA polymerase sigma factor 70 region 4 type 2" evidence="9">
    <location>
        <begin position="123"/>
        <end position="176"/>
    </location>
</feature>
<dbReference type="Gene3D" id="1.10.10.10">
    <property type="entry name" value="Winged helix-like DNA-binding domain superfamily/Winged helix DNA-binding domain"/>
    <property type="match status" value="1"/>
</dbReference>
<sequence length="371" mass="40294">MESEAVTEAALVERAAAGDQHAYAELVARTSALARRTATLLGAGDDAEDVVQEAYVKAYRRLETFRGDSSFRSWLLTIVANETRNLHRTRQRRAGLLERAAVAEGPPPELDHAVDGALSTERREELVAALQQLSPADRDVLVYRYLLDMSEAETAELLDRPKGTVKSRASRALAKLRTQLIVAVLVIATVLTVVFVPPVRTAVADVVTTILRLGGVEIRQGEPAPSIAPTPSPLPTLTSGDLAQARARAAFPIGVPAVLGDPQRVELADPGPDGHPRVVTLLYPGVRLDEVDGELDLAFTKMADGVEWVGGDMIWLAKPHPLVYVDRWGTRREETARLSGPCLVWQAGSVTYRLEGVTSKEEAQRIARSVR</sequence>
<dbReference type="InterPro" id="IPR000838">
    <property type="entry name" value="RNA_pol_sigma70_ECF_CS"/>
</dbReference>
<dbReference type="SUPFAM" id="SSF88946">
    <property type="entry name" value="Sigma2 domain of RNA polymerase sigma factors"/>
    <property type="match status" value="1"/>
</dbReference>
<keyword evidence="4 6" id="KW-0238">DNA-binding</keyword>
<evidence type="ECO:0000313" key="11">
    <source>
        <dbReference type="Proteomes" id="UP001595816"/>
    </source>
</evidence>
<keyword evidence="11" id="KW-1185">Reference proteome</keyword>
<dbReference type="InterPro" id="IPR007627">
    <property type="entry name" value="RNA_pol_sigma70_r2"/>
</dbReference>